<evidence type="ECO:0000313" key="2">
    <source>
        <dbReference type="EMBL" id="TCK06535.1"/>
    </source>
</evidence>
<evidence type="ECO:0000256" key="1">
    <source>
        <dbReference type="SAM" id="SignalP"/>
    </source>
</evidence>
<accession>A0A4R1GI49</accession>
<gene>
    <name evidence="2" type="ORF">CLV27_0337</name>
</gene>
<dbReference type="NCBIfam" id="TIGR04219">
    <property type="entry name" value="OMP_w_GlyGly"/>
    <property type="match status" value="1"/>
</dbReference>
<dbReference type="RefSeq" id="WP_132525167.1">
    <property type="nucleotide sequence ID" value="NZ_SMFV01000001.1"/>
</dbReference>
<proteinExistence type="predicted"/>
<feature type="signal peptide" evidence="1">
    <location>
        <begin position="1"/>
        <end position="20"/>
    </location>
</feature>
<comment type="caution">
    <text evidence="2">The sequence shown here is derived from an EMBL/GenBank/DDBJ whole genome shotgun (WGS) entry which is preliminary data.</text>
</comment>
<feature type="chain" id="PRO_5020253095" evidence="1">
    <location>
        <begin position="21"/>
        <end position="257"/>
    </location>
</feature>
<dbReference type="InterPro" id="IPR026387">
    <property type="entry name" value="OMP_w_GlyGly"/>
</dbReference>
<dbReference type="OrthoDB" id="11310at2"/>
<dbReference type="AlphaFoldDB" id="A0A4R1GI49"/>
<protein>
    <submittedName>
        <fullName evidence="2">Outer membrane protein</fullName>
    </submittedName>
</protein>
<reference evidence="2 3" key="1">
    <citation type="submission" date="2019-03" db="EMBL/GenBank/DDBJ databases">
        <title>Genomic Encyclopedia of Archaeal and Bacterial Type Strains, Phase II (KMG-II): from individual species to whole genera.</title>
        <authorList>
            <person name="Goeker M."/>
        </authorList>
    </citation>
    <scope>NUCLEOTIDE SEQUENCE [LARGE SCALE GENOMIC DNA]</scope>
    <source>
        <strain evidence="2 3">DSM 24425</strain>
    </source>
</reference>
<name>A0A4R1GI49_9BACT</name>
<keyword evidence="3" id="KW-1185">Reference proteome</keyword>
<sequence length="257" mass="28140">MKKLILAATTLLATTTSATAITISAGIGGWNQNPSGWIEYRENGLITTETHVDVESDLHISDKTKASGWFLIEGIPILPDIRVQYTPMKFSGRGIVSKEFSFGNITVRANDLVESELEANQIDVTLYYGVPFLGTLTAGKLNLNAGINVKVIDGYAKVRDLTRGIEESKSATIPVPMLHLAGSIKPIDSISFEFSGNWIGYSGSQFYETVGELKVFPAKHLFIGTGYRYQRLKIDDISDVSSDLKIKGFFAEAGFLF</sequence>
<dbReference type="Proteomes" id="UP000295777">
    <property type="component" value="Unassembled WGS sequence"/>
</dbReference>
<evidence type="ECO:0000313" key="3">
    <source>
        <dbReference type="Proteomes" id="UP000295777"/>
    </source>
</evidence>
<dbReference type="EMBL" id="SMFV01000001">
    <property type="protein sequence ID" value="TCK06535.1"/>
    <property type="molecule type" value="Genomic_DNA"/>
</dbReference>
<keyword evidence="1" id="KW-0732">Signal</keyword>
<organism evidence="2 3">
    <name type="scientific">Phorcysia thermohydrogeniphila</name>
    <dbReference type="NCBI Taxonomy" id="936138"/>
    <lineage>
        <taxon>Bacteria</taxon>
        <taxon>Pseudomonadati</taxon>
        <taxon>Aquificota</taxon>
        <taxon>Aquificia</taxon>
        <taxon>Desulfurobacteriales</taxon>
        <taxon>Desulfurobacteriaceae</taxon>
        <taxon>Phorcysia</taxon>
    </lineage>
</organism>